<keyword evidence="5 7" id="KW-1133">Transmembrane helix</keyword>
<feature type="transmembrane region" description="Helical" evidence="7">
    <location>
        <begin position="123"/>
        <end position="143"/>
    </location>
</feature>
<feature type="transmembrane region" description="Helical" evidence="7">
    <location>
        <begin position="99"/>
        <end position="117"/>
    </location>
</feature>
<name>A0AAN9IHF4_CROPI</name>
<evidence type="ECO:0000313" key="8">
    <source>
        <dbReference type="EMBL" id="KAK7277360.1"/>
    </source>
</evidence>
<evidence type="ECO:0000256" key="1">
    <source>
        <dbReference type="ARBA" id="ARBA00004508"/>
    </source>
</evidence>
<dbReference type="Gene3D" id="1.20.120.1780">
    <property type="entry name" value="UbiA prenyltransferase"/>
    <property type="match status" value="1"/>
</dbReference>
<dbReference type="PANTHER" id="PTHR43009">
    <property type="entry name" value="HOMOGENTISATE SOLANESYLTRANSFERASE, CHLOROPLASTIC"/>
    <property type="match status" value="1"/>
</dbReference>
<evidence type="ECO:0000313" key="9">
    <source>
        <dbReference type="Proteomes" id="UP001372338"/>
    </source>
</evidence>
<protein>
    <submittedName>
        <fullName evidence="8">Uncharacterized protein</fullName>
    </submittedName>
</protein>
<evidence type="ECO:0000256" key="5">
    <source>
        <dbReference type="ARBA" id="ARBA00022989"/>
    </source>
</evidence>
<dbReference type="Proteomes" id="UP001372338">
    <property type="component" value="Unassembled WGS sequence"/>
</dbReference>
<gene>
    <name evidence="8" type="ORF">RIF29_18511</name>
</gene>
<keyword evidence="3" id="KW-0808">Transferase</keyword>
<dbReference type="InterPro" id="IPR000537">
    <property type="entry name" value="UbiA_prenyltransferase"/>
</dbReference>
<dbReference type="GO" id="GO:0016765">
    <property type="term" value="F:transferase activity, transferring alkyl or aryl (other than methyl) groups"/>
    <property type="evidence" value="ECO:0007669"/>
    <property type="project" value="InterPro"/>
</dbReference>
<dbReference type="EMBL" id="JAYWIO010000003">
    <property type="protein sequence ID" value="KAK7277360.1"/>
    <property type="molecule type" value="Genomic_DNA"/>
</dbReference>
<dbReference type="GO" id="GO:0031969">
    <property type="term" value="C:chloroplast membrane"/>
    <property type="evidence" value="ECO:0007669"/>
    <property type="project" value="UniProtKB-SubCell"/>
</dbReference>
<comment type="caution">
    <text evidence="8">The sequence shown here is derived from an EMBL/GenBank/DDBJ whole genome shotgun (WGS) entry which is preliminary data.</text>
</comment>
<reference evidence="8 9" key="1">
    <citation type="submission" date="2024-01" db="EMBL/GenBank/DDBJ databases">
        <title>The genomes of 5 underutilized Papilionoideae crops provide insights into root nodulation and disease resistanc.</title>
        <authorList>
            <person name="Yuan L."/>
        </authorList>
    </citation>
    <scope>NUCLEOTIDE SEQUENCE [LARGE SCALE GENOMIC DNA]</scope>
    <source>
        <strain evidence="8">ZHUSHIDOU_FW_LH</strain>
        <tissue evidence="8">Leaf</tissue>
    </source>
</reference>
<sequence length="190" mass="21419">MKPTDRHNRPGEINKSYLPLISGELSIKNGVIIVSSSLIMLPFLRWKRYPVLTALNSVADLAIVKPLGYFLHMQDIPDMEGDSKFGIQSLSLRLGQKQVFWICVSLLQMAYGVAILVGMTSPFLWSKVSMGLGHGILASLLWYHAKSVDMKSIDAFQSFYAFLWKDNLLVTDDIFLFTAIYCRVLPRTSV</sequence>
<organism evidence="8 9">
    <name type="scientific">Crotalaria pallida</name>
    <name type="common">Smooth rattlebox</name>
    <name type="synonym">Crotalaria striata</name>
    <dbReference type="NCBI Taxonomy" id="3830"/>
    <lineage>
        <taxon>Eukaryota</taxon>
        <taxon>Viridiplantae</taxon>
        <taxon>Streptophyta</taxon>
        <taxon>Embryophyta</taxon>
        <taxon>Tracheophyta</taxon>
        <taxon>Spermatophyta</taxon>
        <taxon>Magnoliopsida</taxon>
        <taxon>eudicotyledons</taxon>
        <taxon>Gunneridae</taxon>
        <taxon>Pentapetalae</taxon>
        <taxon>rosids</taxon>
        <taxon>fabids</taxon>
        <taxon>Fabales</taxon>
        <taxon>Fabaceae</taxon>
        <taxon>Papilionoideae</taxon>
        <taxon>50 kb inversion clade</taxon>
        <taxon>genistoids sensu lato</taxon>
        <taxon>core genistoids</taxon>
        <taxon>Crotalarieae</taxon>
        <taxon>Crotalaria</taxon>
    </lineage>
</organism>
<dbReference type="AlphaFoldDB" id="A0AAN9IHF4"/>
<dbReference type="Pfam" id="PF01040">
    <property type="entry name" value="UbiA"/>
    <property type="match status" value="1"/>
</dbReference>
<dbReference type="PANTHER" id="PTHR43009:SF6">
    <property type="entry name" value="HOMOGENTISATE PHYTYLTRANSFERASE 1, CHLOROPLASTIC"/>
    <property type="match status" value="1"/>
</dbReference>
<comment type="subcellular location">
    <subcellularLocation>
        <location evidence="1">Plastid</location>
        <location evidence="1">Chloroplast membrane</location>
        <topology evidence="1">Multi-pass membrane protein</topology>
    </subcellularLocation>
</comment>
<comment type="similarity">
    <text evidence="2">Belongs to the UbiA prenyltransferase family.</text>
</comment>
<keyword evidence="9" id="KW-1185">Reference proteome</keyword>
<evidence type="ECO:0000256" key="6">
    <source>
        <dbReference type="ARBA" id="ARBA00023136"/>
    </source>
</evidence>
<evidence type="ECO:0000256" key="4">
    <source>
        <dbReference type="ARBA" id="ARBA00022692"/>
    </source>
</evidence>
<keyword evidence="6 7" id="KW-0472">Membrane</keyword>
<evidence type="ECO:0000256" key="3">
    <source>
        <dbReference type="ARBA" id="ARBA00022679"/>
    </source>
</evidence>
<evidence type="ECO:0000256" key="7">
    <source>
        <dbReference type="SAM" id="Phobius"/>
    </source>
</evidence>
<accession>A0AAN9IHF4</accession>
<evidence type="ECO:0000256" key="2">
    <source>
        <dbReference type="ARBA" id="ARBA00005985"/>
    </source>
</evidence>
<proteinExistence type="inferred from homology"/>
<keyword evidence="4 7" id="KW-0812">Transmembrane</keyword>